<dbReference type="InterPro" id="IPR036286">
    <property type="entry name" value="LexA/Signal_pep-like_sf"/>
</dbReference>
<gene>
    <name evidence="7" type="primary">lepB1</name>
    <name evidence="7" type="ORF">CMASS_06650</name>
</gene>
<dbReference type="Pfam" id="PF10502">
    <property type="entry name" value="Peptidase_S26"/>
    <property type="match status" value="1"/>
</dbReference>
<dbReference type="PANTHER" id="PTHR43390:SF1">
    <property type="entry name" value="CHLOROPLAST PROCESSING PEPTIDASE"/>
    <property type="match status" value="1"/>
</dbReference>
<feature type="domain" description="Peptidase S26" evidence="6">
    <location>
        <begin position="14"/>
        <end position="225"/>
    </location>
</feature>
<dbReference type="NCBIfam" id="TIGR02227">
    <property type="entry name" value="sigpep_I_bact"/>
    <property type="match status" value="1"/>
</dbReference>
<evidence type="ECO:0000256" key="4">
    <source>
        <dbReference type="ARBA" id="ARBA00022801"/>
    </source>
</evidence>
<keyword evidence="5" id="KW-0472">Membrane</keyword>
<feature type="transmembrane region" description="Helical" evidence="5">
    <location>
        <begin position="12"/>
        <end position="34"/>
    </location>
</feature>
<dbReference type="RefSeq" id="WP_022862237.1">
    <property type="nucleotide sequence ID" value="NZ_ATVG01000001.1"/>
</dbReference>
<dbReference type="InterPro" id="IPR000223">
    <property type="entry name" value="Pept_S26A_signal_pept_1"/>
</dbReference>
<evidence type="ECO:0000256" key="3">
    <source>
        <dbReference type="ARBA" id="ARBA00022670"/>
    </source>
</evidence>
<dbReference type="GO" id="GO:0009003">
    <property type="term" value="F:signal peptidase activity"/>
    <property type="evidence" value="ECO:0007669"/>
    <property type="project" value="UniProtKB-EC"/>
</dbReference>
<dbReference type="InterPro" id="IPR019533">
    <property type="entry name" value="Peptidase_S26"/>
</dbReference>
<dbReference type="InterPro" id="IPR019756">
    <property type="entry name" value="Pept_S26A_signal_pept_1_Ser-AS"/>
</dbReference>
<evidence type="ECO:0000256" key="2">
    <source>
        <dbReference type="ARBA" id="ARBA00009370"/>
    </source>
</evidence>
<comment type="subcellular location">
    <subcellularLocation>
        <location evidence="1">Cell membrane</location>
        <topology evidence="1">Single-pass type II membrane protein</topology>
    </subcellularLocation>
    <subcellularLocation>
        <location evidence="5">Membrane</location>
        <topology evidence="5">Single-pass type II membrane protein</topology>
    </subcellularLocation>
</comment>
<sequence>MTRISRADRSRWLLELVAVAAAAFVLLALVQHFVGRMYVVPSASMEPTLHGCPGCTNDRIAVEKLSYYGSDPQPGDVVVFAGEASWNADFSVQRSRNTLVRGAQNIAAWAGLRANDENTFVKRVIATGGQTVECQPGDAGIVVDGTVLTEPYVETGGGAAGGAPPVNPQTGSQACGGEYFGPVTVPEGRLWLMGDNRTNSMDSRAHIGDEMQGTIGVDHVRGKVIGVLAPLSRFGGVDSVDPTELAAPAALHSAGSPKAGV</sequence>
<dbReference type="EMBL" id="CP063189">
    <property type="protein sequence ID" value="WCZ32764.1"/>
    <property type="molecule type" value="Genomic_DNA"/>
</dbReference>
<protein>
    <recommendedName>
        <fullName evidence="5">Signal peptidase I</fullName>
        <ecNumber evidence="5">3.4.21.89</ecNumber>
    </recommendedName>
</protein>
<organism evidence="7 8">
    <name type="scientific">Corynebacterium massiliense DSM 45435</name>
    <dbReference type="NCBI Taxonomy" id="1121364"/>
    <lineage>
        <taxon>Bacteria</taxon>
        <taxon>Bacillati</taxon>
        <taxon>Actinomycetota</taxon>
        <taxon>Actinomycetes</taxon>
        <taxon>Mycobacteriales</taxon>
        <taxon>Corynebacteriaceae</taxon>
        <taxon>Corynebacterium</taxon>
    </lineage>
</organism>
<keyword evidence="4 5" id="KW-0378">Hydrolase</keyword>
<evidence type="ECO:0000256" key="5">
    <source>
        <dbReference type="RuleBase" id="RU362042"/>
    </source>
</evidence>
<evidence type="ECO:0000259" key="6">
    <source>
        <dbReference type="Pfam" id="PF10502"/>
    </source>
</evidence>
<evidence type="ECO:0000256" key="1">
    <source>
        <dbReference type="ARBA" id="ARBA00004401"/>
    </source>
</evidence>
<dbReference type="PANTHER" id="PTHR43390">
    <property type="entry name" value="SIGNAL PEPTIDASE I"/>
    <property type="match status" value="1"/>
</dbReference>
<dbReference type="SUPFAM" id="SSF51306">
    <property type="entry name" value="LexA/Signal peptidase"/>
    <property type="match status" value="1"/>
</dbReference>
<dbReference type="CDD" id="cd06530">
    <property type="entry name" value="S26_SPase_I"/>
    <property type="match status" value="1"/>
</dbReference>
<reference evidence="7 8" key="1">
    <citation type="submission" date="2020-10" db="EMBL/GenBank/DDBJ databases">
        <title>Complete genome sequence of Corynebacterium massiliense DSM 45435, type strain of Corynebacterium massiliense.</title>
        <authorList>
            <person name="Busche T."/>
            <person name="Kalinowski J."/>
            <person name="Ruckert C."/>
        </authorList>
    </citation>
    <scope>NUCLEOTIDE SEQUENCE [LARGE SCALE GENOMIC DNA]</scope>
    <source>
        <strain evidence="7 8">DSM 45435</strain>
    </source>
</reference>
<accession>A0ABY7U7S9</accession>
<comment type="similarity">
    <text evidence="2 5">Belongs to the peptidase S26 family.</text>
</comment>
<dbReference type="Gene3D" id="2.10.109.10">
    <property type="entry name" value="Umud Fragment, subunit A"/>
    <property type="match status" value="1"/>
</dbReference>
<dbReference type="PROSITE" id="PS00501">
    <property type="entry name" value="SPASE_I_1"/>
    <property type="match status" value="1"/>
</dbReference>
<proteinExistence type="inferred from homology"/>
<keyword evidence="8" id="KW-1185">Reference proteome</keyword>
<dbReference type="Proteomes" id="UP001220064">
    <property type="component" value="Chromosome"/>
</dbReference>
<keyword evidence="5" id="KW-0812">Transmembrane</keyword>
<evidence type="ECO:0000313" key="7">
    <source>
        <dbReference type="EMBL" id="WCZ32764.1"/>
    </source>
</evidence>
<dbReference type="EC" id="3.4.21.89" evidence="5"/>
<keyword evidence="5" id="KW-1133">Transmembrane helix</keyword>
<evidence type="ECO:0000313" key="8">
    <source>
        <dbReference type="Proteomes" id="UP001220064"/>
    </source>
</evidence>
<dbReference type="PRINTS" id="PR00727">
    <property type="entry name" value="LEADERPTASE"/>
</dbReference>
<name>A0ABY7U7S9_9CORY</name>
<keyword evidence="3 5" id="KW-0645">Protease</keyword>
<comment type="catalytic activity">
    <reaction evidence="5">
        <text>Cleavage of hydrophobic, N-terminal signal or leader sequences from secreted and periplasmic proteins.</text>
        <dbReference type="EC" id="3.4.21.89"/>
    </reaction>
</comment>